<dbReference type="EMBL" id="JAUOEK010000128">
    <property type="protein sequence ID" value="MDO5970654.1"/>
    <property type="molecule type" value="Genomic_DNA"/>
</dbReference>
<keyword evidence="2" id="KW-1185">Reference proteome</keyword>
<dbReference type="Proteomes" id="UP001176883">
    <property type="component" value="Unassembled WGS sequence"/>
</dbReference>
<evidence type="ECO:0000313" key="1">
    <source>
        <dbReference type="EMBL" id="MDO5970654.1"/>
    </source>
</evidence>
<gene>
    <name evidence="1" type="ORF">Q4Q35_12625</name>
</gene>
<evidence type="ECO:0008006" key="3">
    <source>
        <dbReference type="Google" id="ProtNLM"/>
    </source>
</evidence>
<accession>A0ABT8WBX7</accession>
<dbReference type="RefSeq" id="WP_303278346.1">
    <property type="nucleotide sequence ID" value="NZ_JAUOEK010000128.1"/>
</dbReference>
<organism evidence="1 2">
    <name type="scientific">Flavivirga aquimarina</name>
    <dbReference type="NCBI Taxonomy" id="2027862"/>
    <lineage>
        <taxon>Bacteria</taxon>
        <taxon>Pseudomonadati</taxon>
        <taxon>Bacteroidota</taxon>
        <taxon>Flavobacteriia</taxon>
        <taxon>Flavobacteriales</taxon>
        <taxon>Flavobacteriaceae</taxon>
        <taxon>Flavivirga</taxon>
    </lineage>
</organism>
<comment type="caution">
    <text evidence="1">The sequence shown here is derived from an EMBL/GenBank/DDBJ whole genome shotgun (WGS) entry which is preliminary data.</text>
</comment>
<dbReference type="PROSITE" id="PS51257">
    <property type="entry name" value="PROKAR_LIPOPROTEIN"/>
    <property type="match status" value="1"/>
</dbReference>
<protein>
    <recommendedName>
        <fullName evidence="3">Sugar-binding protein</fullName>
    </recommendedName>
</protein>
<reference evidence="1" key="1">
    <citation type="submission" date="2023-07" db="EMBL/GenBank/DDBJ databases">
        <title>Two novel species in the genus Flavivirga.</title>
        <authorList>
            <person name="Kwon K."/>
        </authorList>
    </citation>
    <scope>NUCLEOTIDE SEQUENCE</scope>
    <source>
        <strain evidence="1">KCTC 52353</strain>
    </source>
</reference>
<sequence>MKTKTTHFTSFFLLTSIVLVLFSCSIDSIENSEITATTTTKEEAKASKVTQSVATVTYTDEAIAQEYAPQFFQDVDTTDGPCSNQSKSGSADWIAAVDYDGDWNTSNNWDNMVSGRNSGQLKPYVYYYVTYTATHFFILYSVYHPRDWTDILFLCSLDSHENDMEAVLITAERNTNGSFGSIINAQTIWHSDIYDYTNSELLIISNTNTSKFFIEAKGHGIRKMNGSSDMDGSYIEYYYDGAPAVTPDKDSHNLPQTVHYNLLALESTLWLQRNNPLTVTGTALVGDNGSGSNKASTPWGWENGVLCKNPAQYLKNKYNWTNFSTNYISDTPIQ</sequence>
<evidence type="ECO:0000313" key="2">
    <source>
        <dbReference type="Proteomes" id="UP001176883"/>
    </source>
</evidence>
<name>A0ABT8WBX7_9FLAO</name>
<proteinExistence type="predicted"/>